<feature type="domain" description="Secretion system C-terminal sorting" evidence="1">
    <location>
        <begin position="3"/>
        <end position="85"/>
    </location>
</feature>
<evidence type="ECO:0000259" key="1">
    <source>
        <dbReference type="Pfam" id="PF18962"/>
    </source>
</evidence>
<dbReference type="Gene3D" id="2.60.40.4070">
    <property type="match status" value="1"/>
</dbReference>
<sequence length="87" mass="9615">MTVYPNPASGTVYILSSIKRNTSVECNVYDVAGDLVNTLYKGIWTQDGFKFVWNGKDNNGEKLKSGVYFIRLNTSTSKGCVKIVIAD</sequence>
<name>A0A7V0Z7J3_UNCW3</name>
<dbReference type="InterPro" id="IPR026444">
    <property type="entry name" value="Secre_tail"/>
</dbReference>
<dbReference type="NCBIfam" id="TIGR04183">
    <property type="entry name" value="Por_Secre_tail"/>
    <property type="match status" value="1"/>
</dbReference>
<comment type="caution">
    <text evidence="2">The sequence shown here is derived from an EMBL/GenBank/DDBJ whole genome shotgun (WGS) entry which is preliminary data.</text>
</comment>
<gene>
    <name evidence="2" type="ORF">ENP86_10540</name>
</gene>
<evidence type="ECO:0000313" key="2">
    <source>
        <dbReference type="EMBL" id="HDY59964.1"/>
    </source>
</evidence>
<reference evidence="2" key="1">
    <citation type="journal article" date="2020" name="mSystems">
        <title>Genome- and Community-Level Interaction Insights into Carbon Utilization and Element Cycling Functions of Hydrothermarchaeota in Hydrothermal Sediment.</title>
        <authorList>
            <person name="Zhou Z."/>
            <person name="Liu Y."/>
            <person name="Xu W."/>
            <person name="Pan J."/>
            <person name="Luo Z.H."/>
            <person name="Li M."/>
        </authorList>
    </citation>
    <scope>NUCLEOTIDE SEQUENCE [LARGE SCALE GENOMIC DNA]</scope>
    <source>
        <strain evidence="2">SpSt-258</strain>
    </source>
</reference>
<organism evidence="2">
    <name type="scientific">candidate division WOR-3 bacterium</name>
    <dbReference type="NCBI Taxonomy" id="2052148"/>
    <lineage>
        <taxon>Bacteria</taxon>
        <taxon>Bacteria division WOR-3</taxon>
    </lineage>
</organism>
<protein>
    <submittedName>
        <fullName evidence="2">T9SS type A sorting domain-containing protein</fullName>
    </submittedName>
</protein>
<accession>A0A7V0Z7J3</accession>
<proteinExistence type="predicted"/>
<dbReference type="Pfam" id="PF18962">
    <property type="entry name" value="Por_Secre_tail"/>
    <property type="match status" value="1"/>
</dbReference>
<dbReference type="AlphaFoldDB" id="A0A7V0Z7J3"/>
<dbReference type="EMBL" id="DSKY01000022">
    <property type="protein sequence ID" value="HDY59964.1"/>
    <property type="molecule type" value="Genomic_DNA"/>
</dbReference>